<organism evidence="1 2">
    <name type="scientific">Trichinella pseudospiralis</name>
    <name type="common">Parasitic roundworm</name>
    <dbReference type="NCBI Taxonomy" id="6337"/>
    <lineage>
        <taxon>Eukaryota</taxon>
        <taxon>Metazoa</taxon>
        <taxon>Ecdysozoa</taxon>
        <taxon>Nematoda</taxon>
        <taxon>Enoplea</taxon>
        <taxon>Dorylaimia</taxon>
        <taxon>Trichinellida</taxon>
        <taxon>Trichinellidae</taxon>
        <taxon>Trichinella</taxon>
    </lineage>
</organism>
<evidence type="ECO:0000313" key="1">
    <source>
        <dbReference type="EMBL" id="KRZ28160.1"/>
    </source>
</evidence>
<dbReference type="AlphaFoldDB" id="A0A0V1IZL6"/>
<dbReference type="Proteomes" id="UP000054826">
    <property type="component" value="Unassembled WGS sequence"/>
</dbReference>
<sequence length="113" mass="13017">MHLYCEANVSHQASCYFLNLITSHNALKFTSVMTSSLQAIISGFSFYSRVFQIIACEQRVTRDEILCGLTVASDFTRIFQQKINMFLKQFLPVLKMYLLNLAHSRTLQVMILN</sequence>
<reference evidence="1 2" key="1">
    <citation type="submission" date="2015-01" db="EMBL/GenBank/DDBJ databases">
        <title>Evolution of Trichinella species and genotypes.</title>
        <authorList>
            <person name="Korhonen P.K."/>
            <person name="Edoardo P."/>
            <person name="Giuseppe L.R."/>
            <person name="Gasser R.B."/>
        </authorList>
    </citation>
    <scope>NUCLEOTIDE SEQUENCE [LARGE SCALE GENOMIC DNA]</scope>
    <source>
        <strain evidence="1">ISS176</strain>
    </source>
</reference>
<comment type="caution">
    <text evidence="1">The sequence shown here is derived from an EMBL/GenBank/DDBJ whole genome shotgun (WGS) entry which is preliminary data.</text>
</comment>
<dbReference type="EMBL" id="JYDV01000157">
    <property type="protein sequence ID" value="KRZ28160.1"/>
    <property type="molecule type" value="Genomic_DNA"/>
</dbReference>
<accession>A0A0V1IZL6</accession>
<name>A0A0V1IZL6_TRIPS</name>
<protein>
    <submittedName>
        <fullName evidence="1">Uncharacterized protein</fullName>
    </submittedName>
</protein>
<evidence type="ECO:0000313" key="2">
    <source>
        <dbReference type="Proteomes" id="UP000054826"/>
    </source>
</evidence>
<gene>
    <name evidence="1" type="ORF">T4C_2873</name>
</gene>
<proteinExistence type="predicted"/>